<evidence type="ECO:0000256" key="1">
    <source>
        <dbReference type="SAM" id="Phobius"/>
    </source>
</evidence>
<proteinExistence type="predicted"/>
<accession>H5SH72</accession>
<feature type="transmembrane region" description="Helical" evidence="1">
    <location>
        <begin position="162"/>
        <end position="183"/>
    </location>
</feature>
<keyword evidence="1" id="KW-0472">Membrane</keyword>
<evidence type="ECO:0000313" key="2">
    <source>
        <dbReference type="EMBL" id="BAL55508.1"/>
    </source>
</evidence>
<dbReference type="PANTHER" id="PTHR43471:SF14">
    <property type="entry name" value="ABC-2 TYPE TRANSPORT SYSTEM PERMEASE PROTEIN"/>
    <property type="match status" value="1"/>
</dbReference>
<name>H5SH72_9BACT</name>
<dbReference type="PANTHER" id="PTHR43471">
    <property type="entry name" value="ABC TRANSPORTER PERMEASE"/>
    <property type="match status" value="1"/>
</dbReference>
<gene>
    <name evidence="2" type="ORF">HGMM_F28D03C15</name>
</gene>
<feature type="transmembrane region" description="Helical" evidence="1">
    <location>
        <begin position="108"/>
        <end position="128"/>
    </location>
</feature>
<dbReference type="EMBL" id="AP011719">
    <property type="protein sequence ID" value="BAL55508.1"/>
    <property type="molecule type" value="Genomic_DNA"/>
</dbReference>
<organism evidence="2">
    <name type="scientific">uncultured Acidobacteriota bacterium</name>
    <dbReference type="NCBI Taxonomy" id="171953"/>
    <lineage>
        <taxon>Bacteria</taxon>
        <taxon>Pseudomonadati</taxon>
        <taxon>Acidobacteriota</taxon>
        <taxon>environmental samples</taxon>
    </lineage>
</organism>
<keyword evidence="1" id="KW-0812">Transmembrane</keyword>
<protein>
    <submittedName>
        <fullName evidence="2">Hypothetical conserved protein</fullName>
    </submittedName>
</protein>
<keyword evidence="1" id="KW-1133">Transmembrane helix</keyword>
<sequence length="416" mass="46780">MIWEFALLEMRRNIRLFKAQVVMVIALLLVIVSFYTMWTDYKQRLAHFSPVLNSPWEVSIAPRPLSLFVKGCDALMGRTFTSNWWSRIIWGSLPIREQGTGFFVIPDLFFLVGVVMTLAAIFFSFDLISGEREVGTLPLLLSNAVSRDVVILGKVLGAQMCILVPFLGSVFLGTVLLIVFGGVPLTLEDLGRLGVIWGAGAALISFFFLLGVCASILFSRSATSLIVLLFCWVIAVFGIPSVSPLLAEKFVGVPTREFLLQKRSHVWIRSVVERERAERRGESYSTQKVREMFERIVSENRRLFEDYRQKLERLIVYADYLSMSSPVGCYRVIATSFAGTSPRDYLDLQRALARYYYSLPISAAEEKGPPFTYRPRSPWAGGDGTIAWSGGILVLENVILFLLAYTLFLKADVRSG</sequence>
<dbReference type="Pfam" id="PF12679">
    <property type="entry name" value="ABC2_membrane_2"/>
    <property type="match status" value="1"/>
</dbReference>
<feature type="transmembrane region" description="Helical" evidence="1">
    <location>
        <begin position="21"/>
        <end position="38"/>
    </location>
</feature>
<dbReference type="GO" id="GO:0140359">
    <property type="term" value="F:ABC-type transporter activity"/>
    <property type="evidence" value="ECO:0007669"/>
    <property type="project" value="InterPro"/>
</dbReference>
<reference evidence="2" key="1">
    <citation type="journal article" date="2005" name="Environ. Microbiol.">
        <title>Genetic and functional properties of uncultivated thermophilic crenarchaeotes from a subsurface gold mine as revealed by analysis of genome fragments.</title>
        <authorList>
            <person name="Nunoura T."/>
            <person name="Hirayama H."/>
            <person name="Takami H."/>
            <person name="Oida H."/>
            <person name="Nishi S."/>
            <person name="Shimamura S."/>
            <person name="Suzuki Y."/>
            <person name="Inagaki F."/>
            <person name="Takai K."/>
            <person name="Nealson K.H."/>
            <person name="Horikoshi K."/>
        </authorList>
    </citation>
    <scope>NUCLEOTIDE SEQUENCE</scope>
</reference>
<feature type="transmembrane region" description="Helical" evidence="1">
    <location>
        <begin position="225"/>
        <end position="247"/>
    </location>
</feature>
<dbReference type="AlphaFoldDB" id="H5SH72"/>
<dbReference type="GO" id="GO:0005886">
    <property type="term" value="C:plasma membrane"/>
    <property type="evidence" value="ECO:0007669"/>
    <property type="project" value="UniProtKB-SubCell"/>
</dbReference>
<feature type="transmembrane region" description="Helical" evidence="1">
    <location>
        <begin position="195"/>
        <end position="218"/>
    </location>
</feature>
<feature type="transmembrane region" description="Helical" evidence="1">
    <location>
        <begin position="386"/>
        <end position="408"/>
    </location>
</feature>
<reference evidence="2" key="2">
    <citation type="journal article" date="2012" name="PLoS ONE">
        <title>A Deeply Branching Thermophilic Bacterium with an Ancient Acetyl-CoA Pathway Dominates a Subsurface Ecosystem.</title>
        <authorList>
            <person name="Takami H."/>
            <person name="Noguchi H."/>
            <person name="Takaki Y."/>
            <person name="Uchiyama I."/>
            <person name="Toyoda A."/>
            <person name="Nishi S."/>
            <person name="Chee G.-J."/>
            <person name="Arai W."/>
            <person name="Nunoura T."/>
            <person name="Itoh T."/>
            <person name="Hattori M."/>
            <person name="Takai K."/>
        </authorList>
    </citation>
    <scope>NUCLEOTIDE SEQUENCE</scope>
</reference>